<evidence type="ECO:0000313" key="2">
    <source>
        <dbReference type="EMBL" id="GAA4123948.1"/>
    </source>
</evidence>
<organism evidence="2 3">
    <name type="scientific">Nocardioides fonticola</name>
    <dbReference type="NCBI Taxonomy" id="450363"/>
    <lineage>
        <taxon>Bacteria</taxon>
        <taxon>Bacillati</taxon>
        <taxon>Actinomycetota</taxon>
        <taxon>Actinomycetes</taxon>
        <taxon>Propionibacteriales</taxon>
        <taxon>Nocardioidaceae</taxon>
        <taxon>Nocardioides</taxon>
    </lineage>
</organism>
<dbReference type="Proteomes" id="UP001501495">
    <property type="component" value="Unassembled WGS sequence"/>
</dbReference>
<evidence type="ECO:0000313" key="3">
    <source>
        <dbReference type="Proteomes" id="UP001501495"/>
    </source>
</evidence>
<dbReference type="EMBL" id="BAAAZH010000024">
    <property type="protein sequence ID" value="GAA4123948.1"/>
    <property type="molecule type" value="Genomic_DNA"/>
</dbReference>
<dbReference type="Pfam" id="PF11716">
    <property type="entry name" value="MDMPI_N"/>
    <property type="match status" value="1"/>
</dbReference>
<dbReference type="RefSeq" id="WP_344734380.1">
    <property type="nucleotide sequence ID" value="NZ_BAAAZH010000024.1"/>
</dbReference>
<evidence type="ECO:0000259" key="1">
    <source>
        <dbReference type="Pfam" id="PF11716"/>
    </source>
</evidence>
<comment type="caution">
    <text evidence="2">The sequence shown here is derived from an EMBL/GenBank/DDBJ whole genome shotgun (WGS) entry which is preliminary data.</text>
</comment>
<keyword evidence="3" id="KW-1185">Reference proteome</keyword>
<dbReference type="Gene3D" id="1.20.120.450">
    <property type="entry name" value="dinb family like domain"/>
    <property type="match status" value="1"/>
</dbReference>
<gene>
    <name evidence="2" type="ORF">GCM10022215_31140</name>
</gene>
<proteinExistence type="predicted"/>
<dbReference type="InterPro" id="IPR024344">
    <property type="entry name" value="MDMPI_metal-binding"/>
</dbReference>
<accession>A0ABP7XRJ1</accession>
<dbReference type="SUPFAM" id="SSF109854">
    <property type="entry name" value="DinB/YfiT-like putative metalloenzymes"/>
    <property type="match status" value="1"/>
</dbReference>
<feature type="domain" description="Mycothiol-dependent maleylpyruvate isomerase metal-binding" evidence="1">
    <location>
        <begin position="9"/>
        <end position="109"/>
    </location>
</feature>
<protein>
    <recommendedName>
        <fullName evidence="1">Mycothiol-dependent maleylpyruvate isomerase metal-binding domain-containing protein</fullName>
    </recommendedName>
</protein>
<dbReference type="InterPro" id="IPR034660">
    <property type="entry name" value="DinB/YfiT-like"/>
</dbReference>
<reference evidence="3" key="1">
    <citation type="journal article" date="2019" name="Int. J. Syst. Evol. Microbiol.">
        <title>The Global Catalogue of Microorganisms (GCM) 10K type strain sequencing project: providing services to taxonomists for standard genome sequencing and annotation.</title>
        <authorList>
            <consortium name="The Broad Institute Genomics Platform"/>
            <consortium name="The Broad Institute Genome Sequencing Center for Infectious Disease"/>
            <person name="Wu L."/>
            <person name="Ma J."/>
        </authorList>
    </citation>
    <scope>NUCLEOTIDE SEQUENCE [LARGE SCALE GENOMIC DNA]</scope>
    <source>
        <strain evidence="3">JCM 16703</strain>
    </source>
</reference>
<sequence length="195" mass="21155">MAWSDVYERCVEEIAAVAGDLGPDDLGRRVLATPEWTVHQLLAHLAGGARDVVTGRMDDAPQPAWTARHVAERADTSAAGLLTELQAQVALLTPMLQDNPRPAIVWDIAVHLADLHETLGLGIAPSATWEPVLDAVLPPGAREDLGLEDAVPDYELFRGRFSRRSRAQLRSWGLPGTAIETFGVFGVREDDQPVP</sequence>
<name>A0ABP7XRJ1_9ACTN</name>